<comment type="caution">
    <text evidence="2">The sequence shown here is derived from an EMBL/GenBank/DDBJ whole genome shotgun (WGS) entry which is preliminary data.</text>
</comment>
<evidence type="ECO:0000313" key="2">
    <source>
        <dbReference type="EMBL" id="TMQ56565.1"/>
    </source>
</evidence>
<evidence type="ECO:0000313" key="3">
    <source>
        <dbReference type="Proteomes" id="UP000316852"/>
    </source>
</evidence>
<evidence type="ECO:0000256" key="1">
    <source>
        <dbReference type="SAM" id="MobiDB-lite"/>
    </source>
</evidence>
<proteinExistence type="predicted"/>
<feature type="region of interest" description="Disordered" evidence="1">
    <location>
        <begin position="47"/>
        <end position="84"/>
    </location>
</feature>
<accession>A0A538SYY0</accession>
<reference evidence="2 3" key="1">
    <citation type="journal article" date="2019" name="Nat. Microbiol.">
        <title>Mediterranean grassland soil C-N compound turnover is dependent on rainfall and depth, and is mediated by genomically divergent microorganisms.</title>
        <authorList>
            <person name="Diamond S."/>
            <person name="Andeer P.F."/>
            <person name="Li Z."/>
            <person name="Crits-Christoph A."/>
            <person name="Burstein D."/>
            <person name="Anantharaman K."/>
            <person name="Lane K.R."/>
            <person name="Thomas B.C."/>
            <person name="Pan C."/>
            <person name="Northen T.R."/>
            <person name="Banfield J.F."/>
        </authorList>
    </citation>
    <scope>NUCLEOTIDE SEQUENCE [LARGE SCALE GENOMIC DNA]</scope>
    <source>
        <strain evidence="2">WS_6</strain>
    </source>
</reference>
<dbReference type="EMBL" id="VBOW01000092">
    <property type="protein sequence ID" value="TMQ56565.1"/>
    <property type="molecule type" value="Genomic_DNA"/>
</dbReference>
<organism evidence="2 3">
    <name type="scientific">Eiseniibacteriota bacterium</name>
    <dbReference type="NCBI Taxonomy" id="2212470"/>
    <lineage>
        <taxon>Bacteria</taxon>
        <taxon>Candidatus Eiseniibacteriota</taxon>
    </lineage>
</organism>
<protein>
    <submittedName>
        <fullName evidence="2">Uncharacterized protein</fullName>
    </submittedName>
</protein>
<sequence length="122" mass="12911">MGAAPLLRRRVRACGRHGRTAGRLCGGGVLRGRDDPCICSPLARTERPHPGGWRVAGRASSTPAPPPRAGAHRGARGRVAGSGRSLSTRFGRLAMGWRRSGPGRALGVRRIVGAWALRPLPR</sequence>
<gene>
    <name evidence="2" type="ORF">E6K76_12435</name>
</gene>
<dbReference type="Proteomes" id="UP000316852">
    <property type="component" value="Unassembled WGS sequence"/>
</dbReference>
<dbReference type="AlphaFoldDB" id="A0A538SYY0"/>
<name>A0A538SYY0_UNCEI</name>